<protein>
    <submittedName>
        <fullName evidence="2">Uncharacterized protein LOC111144423</fullName>
    </submittedName>
</protein>
<reference evidence="2" key="1">
    <citation type="submission" date="2025-08" db="UniProtKB">
        <authorList>
            <consortium name="RefSeq"/>
        </authorList>
    </citation>
    <scope>IDENTIFICATION</scope>
    <source>
        <tissue evidence="2">Blood</tissue>
    </source>
</reference>
<dbReference type="GeneID" id="111144423"/>
<proteinExistence type="predicted"/>
<dbReference type="RefSeq" id="XP_022354422.1">
    <property type="nucleotide sequence ID" value="XM_022498714.1"/>
</dbReference>
<evidence type="ECO:0000313" key="2">
    <source>
        <dbReference type="RefSeq" id="XP_022354422.1"/>
    </source>
</evidence>
<dbReference type="AlphaFoldDB" id="A0A2Y9J0N4"/>
<organism evidence="1 2">
    <name type="scientific">Enhydra lutris kenyoni</name>
    <name type="common">northern sea otter</name>
    <dbReference type="NCBI Taxonomy" id="391180"/>
    <lineage>
        <taxon>Eukaryota</taxon>
        <taxon>Metazoa</taxon>
        <taxon>Chordata</taxon>
        <taxon>Craniata</taxon>
        <taxon>Vertebrata</taxon>
        <taxon>Euteleostomi</taxon>
        <taxon>Mammalia</taxon>
        <taxon>Eutheria</taxon>
        <taxon>Laurasiatheria</taxon>
        <taxon>Carnivora</taxon>
        <taxon>Caniformia</taxon>
        <taxon>Musteloidea</taxon>
        <taxon>Mustelidae</taxon>
        <taxon>Lutrinae</taxon>
        <taxon>Enhydra</taxon>
    </lineage>
</organism>
<gene>
    <name evidence="2" type="primary">LOC111144423</name>
</gene>
<keyword evidence="1" id="KW-1185">Reference proteome</keyword>
<evidence type="ECO:0000313" key="1">
    <source>
        <dbReference type="Proteomes" id="UP000248482"/>
    </source>
</evidence>
<sequence>MVRLPVVKLRRSPEILVRPDPSWGSEDVTHNVGKLADHAGCFSHQRNQGQGEGWFRRVLQPPLCVPEFSQWSFPCILVFVMGSKVRNDLCHHLGDITCHHSVSLARSGNAFWTSQALHLVCKETYVKAASTELKVFPERRRLLGPVSTLTEPWIMCPCAVPGVSCQVPNSKRYTVFLLNRLTEEIVSPPVTKWMFHQSVGTCLALTLDWPSFGEQLEAPLHSSQQAGHLWECDTTAGDYTSS</sequence>
<dbReference type="Proteomes" id="UP000248482">
    <property type="component" value="Unplaced"/>
</dbReference>
<name>A0A2Y9J0N4_ENHLU</name>
<dbReference type="KEGG" id="elk:111144423"/>
<accession>A0A2Y9J0N4</accession>